<evidence type="ECO:0000256" key="7">
    <source>
        <dbReference type="ARBA" id="ARBA00023242"/>
    </source>
</evidence>
<organism evidence="9 10">
    <name type="scientific">Plakobranchus ocellatus</name>
    <dbReference type="NCBI Taxonomy" id="259542"/>
    <lineage>
        <taxon>Eukaryota</taxon>
        <taxon>Metazoa</taxon>
        <taxon>Spiralia</taxon>
        <taxon>Lophotrochozoa</taxon>
        <taxon>Mollusca</taxon>
        <taxon>Gastropoda</taxon>
        <taxon>Heterobranchia</taxon>
        <taxon>Euthyneura</taxon>
        <taxon>Panpulmonata</taxon>
        <taxon>Sacoglossa</taxon>
        <taxon>Placobranchoidea</taxon>
        <taxon>Plakobranchidae</taxon>
        <taxon>Plakobranchus</taxon>
    </lineage>
</organism>
<keyword evidence="5" id="KW-0811">Translocation</keyword>
<keyword evidence="4" id="KW-0653">Protein transport</keyword>
<dbReference type="PANTHER" id="PTHR13257:SF0">
    <property type="entry name" value="NUCLEAR PORE COMPLEX PROTEIN NUP88"/>
    <property type="match status" value="1"/>
</dbReference>
<comment type="caution">
    <text evidence="9">The sequence shown here is derived from an EMBL/GenBank/DDBJ whole genome shotgun (WGS) entry which is preliminary data.</text>
</comment>
<dbReference type="Pfam" id="PF10168">
    <property type="entry name" value="Nup88"/>
    <property type="match status" value="1"/>
</dbReference>
<dbReference type="Proteomes" id="UP000735302">
    <property type="component" value="Unassembled WGS sequence"/>
</dbReference>
<keyword evidence="8" id="KW-0175">Coiled coil</keyword>
<keyword evidence="7" id="KW-0539">Nucleus</keyword>
<evidence type="ECO:0000256" key="6">
    <source>
        <dbReference type="ARBA" id="ARBA00023132"/>
    </source>
</evidence>
<dbReference type="GO" id="GO:0006406">
    <property type="term" value="P:mRNA export from nucleus"/>
    <property type="evidence" value="ECO:0007669"/>
    <property type="project" value="TreeGrafter"/>
</dbReference>
<evidence type="ECO:0000256" key="3">
    <source>
        <dbReference type="ARBA" id="ARBA00022816"/>
    </source>
</evidence>
<dbReference type="InterPro" id="IPR019321">
    <property type="entry name" value="Nucleoporin_Nup88"/>
</dbReference>
<accession>A0AAV4CAB6</accession>
<evidence type="ECO:0000313" key="10">
    <source>
        <dbReference type="Proteomes" id="UP000735302"/>
    </source>
</evidence>
<evidence type="ECO:0000256" key="8">
    <source>
        <dbReference type="SAM" id="Coils"/>
    </source>
</evidence>
<keyword evidence="6" id="KW-0906">Nuclear pore complex</keyword>
<dbReference type="EMBL" id="BLXT01006181">
    <property type="protein sequence ID" value="GFO29650.1"/>
    <property type="molecule type" value="Genomic_DNA"/>
</dbReference>
<sequence>MIQRQNGSHQSFKKQLEQILQRKSSVPILKSGGDVELSQKDMFQLLSRITSILREEYIHKQDHARQELHSRISMLQQRKAHQIQDLKDLLDSRMSLRDNATAISEKLEKCKDDHENLRRRIESCLRKIQSQIPVLSEAERQEMKELNAIKSNMDLYKQNIDQVRVKQEYQERQIQRGGGGSSPSLHQRQLTQIKSILQDESSDIEELKKDVSRLNLGLT</sequence>
<keyword evidence="10" id="KW-1185">Reference proteome</keyword>
<evidence type="ECO:0000256" key="1">
    <source>
        <dbReference type="ARBA" id="ARBA00004567"/>
    </source>
</evidence>
<dbReference type="AlphaFoldDB" id="A0AAV4CAB6"/>
<dbReference type="PANTHER" id="PTHR13257">
    <property type="entry name" value="NUCLEOPORIN NUP84-RELATED"/>
    <property type="match status" value="1"/>
</dbReference>
<gene>
    <name evidence="9" type="ORF">PoB_005615500</name>
</gene>
<evidence type="ECO:0000256" key="4">
    <source>
        <dbReference type="ARBA" id="ARBA00022927"/>
    </source>
</evidence>
<reference evidence="9 10" key="1">
    <citation type="journal article" date="2021" name="Elife">
        <title>Chloroplast acquisition without the gene transfer in kleptoplastic sea slugs, Plakobranchus ocellatus.</title>
        <authorList>
            <person name="Maeda T."/>
            <person name="Takahashi S."/>
            <person name="Yoshida T."/>
            <person name="Shimamura S."/>
            <person name="Takaki Y."/>
            <person name="Nagai Y."/>
            <person name="Toyoda A."/>
            <person name="Suzuki Y."/>
            <person name="Arimoto A."/>
            <person name="Ishii H."/>
            <person name="Satoh N."/>
            <person name="Nishiyama T."/>
            <person name="Hasebe M."/>
            <person name="Maruyama T."/>
            <person name="Minagawa J."/>
            <person name="Obokata J."/>
            <person name="Shigenobu S."/>
        </authorList>
    </citation>
    <scope>NUCLEOTIDE SEQUENCE [LARGE SCALE GENOMIC DNA]</scope>
</reference>
<proteinExistence type="predicted"/>
<dbReference type="GO" id="GO:0000055">
    <property type="term" value="P:ribosomal large subunit export from nucleus"/>
    <property type="evidence" value="ECO:0007669"/>
    <property type="project" value="InterPro"/>
</dbReference>
<feature type="coiled-coil region" evidence="8">
    <location>
        <begin position="100"/>
        <end position="166"/>
    </location>
</feature>
<comment type="subcellular location">
    <subcellularLocation>
        <location evidence="1">Nucleus</location>
        <location evidence="1">Nuclear pore complex</location>
    </subcellularLocation>
</comment>
<dbReference type="GO" id="GO:0017056">
    <property type="term" value="F:structural constituent of nuclear pore"/>
    <property type="evidence" value="ECO:0007669"/>
    <property type="project" value="InterPro"/>
</dbReference>
<protein>
    <submittedName>
        <fullName evidence="9">Nuclear pore complex protein nup88</fullName>
    </submittedName>
</protein>
<dbReference type="GO" id="GO:0000056">
    <property type="term" value="P:ribosomal small subunit export from nucleus"/>
    <property type="evidence" value="ECO:0007669"/>
    <property type="project" value="InterPro"/>
</dbReference>
<evidence type="ECO:0000313" key="9">
    <source>
        <dbReference type="EMBL" id="GFO29650.1"/>
    </source>
</evidence>
<dbReference type="InterPro" id="IPR037700">
    <property type="entry name" value="NUP88/NUP82"/>
</dbReference>
<keyword evidence="2" id="KW-0813">Transport</keyword>
<evidence type="ECO:0000256" key="2">
    <source>
        <dbReference type="ARBA" id="ARBA00022448"/>
    </source>
</evidence>
<keyword evidence="3" id="KW-0509">mRNA transport</keyword>
<dbReference type="GO" id="GO:0005643">
    <property type="term" value="C:nuclear pore"/>
    <property type="evidence" value="ECO:0007669"/>
    <property type="project" value="UniProtKB-SubCell"/>
</dbReference>
<evidence type="ECO:0000256" key="5">
    <source>
        <dbReference type="ARBA" id="ARBA00023010"/>
    </source>
</evidence>
<name>A0AAV4CAB6_9GAST</name>
<dbReference type="GO" id="GO:0006606">
    <property type="term" value="P:protein import into nucleus"/>
    <property type="evidence" value="ECO:0007669"/>
    <property type="project" value="TreeGrafter"/>
</dbReference>
<feature type="coiled-coil region" evidence="8">
    <location>
        <begin position="190"/>
        <end position="217"/>
    </location>
</feature>